<evidence type="ECO:0000256" key="2">
    <source>
        <dbReference type="ARBA" id="ARBA00001936"/>
    </source>
</evidence>
<evidence type="ECO:0000256" key="3">
    <source>
        <dbReference type="ARBA" id="ARBA00001941"/>
    </source>
</evidence>
<dbReference type="InterPro" id="IPR011060">
    <property type="entry name" value="RibuloseP-bd_barrel"/>
</dbReference>
<protein>
    <recommendedName>
        <fullName evidence="9">Ribulose-phosphate 3-epimerase</fullName>
        <ecNumber evidence="8">5.1.3.1</ecNumber>
    </recommendedName>
    <alternativeName>
        <fullName evidence="14">Pentose-5-phosphate 3-epimerase</fullName>
    </alternativeName>
    <alternativeName>
        <fullName evidence="13">RPE</fullName>
    </alternativeName>
</protein>
<comment type="cofactor">
    <cofactor evidence="2">
        <name>Mn(2+)</name>
        <dbReference type="ChEBI" id="CHEBI:29035"/>
    </cofactor>
</comment>
<dbReference type="SUPFAM" id="SSF51366">
    <property type="entry name" value="Ribulose-phoshate binding barrel"/>
    <property type="match status" value="1"/>
</dbReference>
<comment type="catalytic activity">
    <reaction evidence="1">
        <text>D-ribulose 5-phosphate = D-xylulose 5-phosphate</text>
        <dbReference type="Rhea" id="RHEA:13677"/>
        <dbReference type="ChEBI" id="CHEBI:57737"/>
        <dbReference type="ChEBI" id="CHEBI:58121"/>
        <dbReference type="EC" id="5.1.3.1"/>
    </reaction>
</comment>
<dbReference type="GO" id="GO:0005975">
    <property type="term" value="P:carbohydrate metabolic process"/>
    <property type="evidence" value="ECO:0007669"/>
    <property type="project" value="InterPro"/>
</dbReference>
<comment type="cofactor">
    <cofactor evidence="5">
        <name>Fe(2+)</name>
        <dbReference type="ChEBI" id="CHEBI:29033"/>
    </cofactor>
</comment>
<dbReference type="NCBIfam" id="TIGR01163">
    <property type="entry name" value="rpe"/>
    <property type="match status" value="1"/>
</dbReference>
<evidence type="ECO:0000256" key="15">
    <source>
        <dbReference type="SAM" id="MobiDB-lite"/>
    </source>
</evidence>
<dbReference type="EMBL" id="KZ819668">
    <property type="protein sequence ID" value="PWN27520.1"/>
    <property type="molecule type" value="Genomic_DNA"/>
</dbReference>
<sequence>MPKVIIAPSVLASDLGNLNYECRRMIDDGADWLHMDIMDGHFVPNIVMGAPILQSVKKAVPDIFMDCHMMVTEPERWVKDIAEAGGASYTFHLEATDDPLDVVRLIKATGMKASVAINPGTPASEISDELAEAVDMILVMTVWPGAGGQSFMKELMPKVAELRARFPHVNIEVDGGVAPKTIKYCADAGANVIVAGTAVFRAESPRDVIAYLRAECTAAQERILQERQTLIYDPNADVVGDDEDQEAEERRKEASAGRRSGATTPVGSTPRSYLRHLDRRRSSAASGKSGKFGQLTDLGMTLKLV</sequence>
<evidence type="ECO:0000313" key="17">
    <source>
        <dbReference type="Proteomes" id="UP000245884"/>
    </source>
</evidence>
<organism evidence="16 17">
    <name type="scientific">Jaminaea rosea</name>
    <dbReference type="NCBI Taxonomy" id="1569628"/>
    <lineage>
        <taxon>Eukaryota</taxon>
        <taxon>Fungi</taxon>
        <taxon>Dikarya</taxon>
        <taxon>Basidiomycota</taxon>
        <taxon>Ustilaginomycotina</taxon>
        <taxon>Exobasidiomycetes</taxon>
        <taxon>Microstromatales</taxon>
        <taxon>Microstromatales incertae sedis</taxon>
        <taxon>Jaminaea</taxon>
    </lineage>
</organism>
<keyword evidence="12" id="KW-0170">Cobalt</keyword>
<reference evidence="16 17" key="1">
    <citation type="journal article" date="2018" name="Mol. Biol. Evol.">
        <title>Broad Genomic Sampling Reveals a Smut Pathogenic Ancestry of the Fungal Clade Ustilaginomycotina.</title>
        <authorList>
            <person name="Kijpornyongpan T."/>
            <person name="Mondo S.J."/>
            <person name="Barry K."/>
            <person name="Sandor L."/>
            <person name="Lee J."/>
            <person name="Lipzen A."/>
            <person name="Pangilinan J."/>
            <person name="LaButti K."/>
            <person name="Hainaut M."/>
            <person name="Henrissat B."/>
            <person name="Grigoriev I.V."/>
            <person name="Spatafora J.W."/>
            <person name="Aime M.C."/>
        </authorList>
    </citation>
    <scope>NUCLEOTIDE SEQUENCE [LARGE SCALE GENOMIC DNA]</scope>
    <source>
        <strain evidence="16 17">MCA 5214</strain>
    </source>
</reference>
<dbReference type="GO" id="GO:0004750">
    <property type="term" value="F:D-ribulose-phosphate 3-epimerase activity"/>
    <property type="evidence" value="ECO:0007669"/>
    <property type="project" value="UniProtKB-EC"/>
</dbReference>
<dbReference type="InterPro" id="IPR000056">
    <property type="entry name" value="Ribul_P_3_epim-like"/>
</dbReference>
<evidence type="ECO:0000256" key="5">
    <source>
        <dbReference type="ARBA" id="ARBA00001954"/>
    </source>
</evidence>
<dbReference type="GeneID" id="37028097"/>
<dbReference type="UniPathway" id="UPA00115">
    <property type="reaction ID" value="UER00411"/>
</dbReference>
<dbReference type="PROSITE" id="PS01086">
    <property type="entry name" value="RIBUL_P_3_EPIMER_2"/>
    <property type="match status" value="1"/>
</dbReference>
<dbReference type="Gene3D" id="3.20.20.70">
    <property type="entry name" value="Aldolase class I"/>
    <property type="match status" value="1"/>
</dbReference>
<dbReference type="Proteomes" id="UP000245884">
    <property type="component" value="Unassembled WGS sequence"/>
</dbReference>
<dbReference type="HAMAP" id="MF_02227">
    <property type="entry name" value="RPE"/>
    <property type="match status" value="1"/>
</dbReference>
<proteinExistence type="inferred from homology"/>
<evidence type="ECO:0000256" key="1">
    <source>
        <dbReference type="ARBA" id="ARBA00001782"/>
    </source>
</evidence>
<evidence type="ECO:0000256" key="14">
    <source>
        <dbReference type="ARBA" id="ARBA00030599"/>
    </source>
</evidence>
<evidence type="ECO:0000256" key="7">
    <source>
        <dbReference type="ARBA" id="ARBA00009541"/>
    </source>
</evidence>
<dbReference type="PROSITE" id="PS01085">
    <property type="entry name" value="RIBUL_P_3_EPIMER_1"/>
    <property type="match status" value="1"/>
</dbReference>
<dbReference type="NCBIfam" id="NF004076">
    <property type="entry name" value="PRK05581.1-4"/>
    <property type="match status" value="1"/>
</dbReference>
<dbReference type="CDD" id="cd00429">
    <property type="entry name" value="RPE"/>
    <property type="match status" value="1"/>
</dbReference>
<evidence type="ECO:0000256" key="9">
    <source>
        <dbReference type="ARBA" id="ARBA00013920"/>
    </source>
</evidence>
<dbReference type="AlphaFoldDB" id="A0A316UQF7"/>
<dbReference type="RefSeq" id="XP_025362132.1">
    <property type="nucleotide sequence ID" value="XM_025506274.1"/>
</dbReference>
<dbReference type="GO" id="GO:0006098">
    <property type="term" value="P:pentose-phosphate shunt"/>
    <property type="evidence" value="ECO:0007669"/>
    <property type="project" value="UniProtKB-UniPathway"/>
</dbReference>
<evidence type="ECO:0000256" key="12">
    <source>
        <dbReference type="ARBA" id="ARBA00023285"/>
    </source>
</evidence>
<evidence type="ECO:0000256" key="6">
    <source>
        <dbReference type="ARBA" id="ARBA00005016"/>
    </source>
</evidence>
<keyword evidence="17" id="KW-1185">Reference proteome</keyword>
<evidence type="ECO:0000256" key="13">
    <source>
        <dbReference type="ARBA" id="ARBA00029933"/>
    </source>
</evidence>
<name>A0A316UQF7_9BASI</name>
<accession>A0A316UQF7</accession>
<dbReference type="InterPro" id="IPR013785">
    <property type="entry name" value="Aldolase_TIM"/>
</dbReference>
<evidence type="ECO:0000256" key="10">
    <source>
        <dbReference type="ARBA" id="ARBA00022723"/>
    </source>
</evidence>
<gene>
    <name evidence="16" type="ORF">BDZ90DRAFT_232489</name>
</gene>
<dbReference type="Pfam" id="PF00834">
    <property type="entry name" value="Ribul_P_3_epim"/>
    <property type="match status" value="1"/>
</dbReference>
<comment type="pathway">
    <text evidence="6">Carbohydrate degradation; pentose phosphate pathway; D-xylulose 5-phosphate from D-ribulose 5-phosphate (non-oxidative stage): step 1/1.</text>
</comment>
<dbReference type="InterPro" id="IPR026019">
    <property type="entry name" value="Ribul_P_3_epim"/>
</dbReference>
<dbReference type="FunFam" id="3.20.20.70:FF:000171">
    <property type="entry name" value="Ribulose-phosphate 3-epimerase"/>
    <property type="match status" value="1"/>
</dbReference>
<comment type="similarity">
    <text evidence="7">Belongs to the ribulose-phosphate 3-epimerase family.</text>
</comment>
<dbReference type="EC" id="5.1.3.1" evidence="8"/>
<evidence type="ECO:0000256" key="8">
    <source>
        <dbReference type="ARBA" id="ARBA00013188"/>
    </source>
</evidence>
<dbReference type="GO" id="GO:0046872">
    <property type="term" value="F:metal ion binding"/>
    <property type="evidence" value="ECO:0007669"/>
    <property type="project" value="UniProtKB-KW"/>
</dbReference>
<keyword evidence="10" id="KW-0479">Metal-binding</keyword>
<feature type="region of interest" description="Disordered" evidence="15">
    <location>
        <begin position="234"/>
        <end position="291"/>
    </location>
</feature>
<evidence type="ECO:0000256" key="11">
    <source>
        <dbReference type="ARBA" id="ARBA00023235"/>
    </source>
</evidence>
<comment type="cofactor">
    <cofactor evidence="3">
        <name>Co(2+)</name>
        <dbReference type="ChEBI" id="CHEBI:48828"/>
    </cofactor>
</comment>
<evidence type="ECO:0000313" key="16">
    <source>
        <dbReference type="EMBL" id="PWN27520.1"/>
    </source>
</evidence>
<dbReference type="STRING" id="1569628.A0A316UQF7"/>
<feature type="compositionally biased region" description="Polar residues" evidence="15">
    <location>
        <begin position="261"/>
        <end position="271"/>
    </location>
</feature>
<dbReference type="PANTHER" id="PTHR11749">
    <property type="entry name" value="RIBULOSE-5-PHOSPHATE-3-EPIMERASE"/>
    <property type="match status" value="1"/>
</dbReference>
<keyword evidence="11" id="KW-0413">Isomerase</keyword>
<comment type="cofactor">
    <cofactor evidence="4">
        <name>Zn(2+)</name>
        <dbReference type="ChEBI" id="CHEBI:29105"/>
    </cofactor>
</comment>
<dbReference type="OrthoDB" id="1927044at2759"/>
<evidence type="ECO:0000256" key="4">
    <source>
        <dbReference type="ARBA" id="ARBA00001947"/>
    </source>
</evidence>